<feature type="domain" description="Peptidoglycan recognition protein family" evidence="2">
    <location>
        <begin position="110"/>
        <end position="279"/>
    </location>
</feature>
<name>A0ABS1XTE7_9ACTN</name>
<dbReference type="InterPro" id="IPR002502">
    <property type="entry name" value="Amidase_domain"/>
</dbReference>
<dbReference type="SMART" id="SM00701">
    <property type="entry name" value="PGRP"/>
    <property type="match status" value="1"/>
</dbReference>
<dbReference type="InterPro" id="IPR015510">
    <property type="entry name" value="PGRP"/>
</dbReference>
<evidence type="ECO:0000259" key="2">
    <source>
        <dbReference type="SMART" id="SM00701"/>
    </source>
</evidence>
<reference evidence="3 4" key="1">
    <citation type="submission" date="2021-01" db="EMBL/GenBank/DDBJ databases">
        <title>Draft genome sequence of Micromonospora sp. strain STR1_7.</title>
        <authorList>
            <person name="Karlyshev A."/>
            <person name="Jawad R."/>
        </authorList>
    </citation>
    <scope>NUCLEOTIDE SEQUENCE [LARGE SCALE GENOMIC DNA]</scope>
    <source>
        <strain evidence="3 4">STR1-7</strain>
    </source>
</reference>
<comment type="caution">
    <text evidence="3">The sequence shown here is derived from an EMBL/GenBank/DDBJ whole genome shotgun (WGS) entry which is preliminary data.</text>
</comment>
<evidence type="ECO:0000256" key="1">
    <source>
        <dbReference type="ARBA" id="ARBA00007553"/>
    </source>
</evidence>
<keyword evidence="4" id="KW-1185">Reference proteome</keyword>
<accession>A0ABS1XTE7</accession>
<dbReference type="PANTHER" id="PTHR11022:SF41">
    <property type="entry name" value="PEPTIDOGLYCAN-RECOGNITION PROTEIN LC-RELATED"/>
    <property type="match status" value="1"/>
</dbReference>
<dbReference type="Gene3D" id="3.40.80.10">
    <property type="entry name" value="Peptidoglycan recognition protein-like"/>
    <property type="match status" value="1"/>
</dbReference>
<dbReference type="Proteomes" id="UP000601027">
    <property type="component" value="Unassembled WGS sequence"/>
</dbReference>
<organism evidence="3 4">
    <name type="scientific">Micromonospora parastrephiae</name>
    <dbReference type="NCBI Taxonomy" id="2806101"/>
    <lineage>
        <taxon>Bacteria</taxon>
        <taxon>Bacillati</taxon>
        <taxon>Actinomycetota</taxon>
        <taxon>Actinomycetes</taxon>
        <taxon>Micromonosporales</taxon>
        <taxon>Micromonosporaceae</taxon>
        <taxon>Micromonospora</taxon>
    </lineage>
</organism>
<comment type="similarity">
    <text evidence="1">Belongs to the N-acetylmuramoyl-L-alanine amidase 2 family.</text>
</comment>
<dbReference type="CDD" id="cd06583">
    <property type="entry name" value="PGRP"/>
    <property type="match status" value="1"/>
</dbReference>
<dbReference type="Pfam" id="PF01510">
    <property type="entry name" value="Amidase_2"/>
    <property type="match status" value="1"/>
</dbReference>
<dbReference type="RefSeq" id="WP_203174931.1">
    <property type="nucleotide sequence ID" value="NZ_JAEVHM010000043.1"/>
</dbReference>
<dbReference type="InterPro" id="IPR006619">
    <property type="entry name" value="PGRP_domain_met/bac"/>
</dbReference>
<evidence type="ECO:0000313" key="3">
    <source>
        <dbReference type="EMBL" id="MBM0232526.1"/>
    </source>
</evidence>
<dbReference type="SUPFAM" id="SSF55846">
    <property type="entry name" value="N-acetylmuramoyl-L-alanine amidase-like"/>
    <property type="match status" value="1"/>
</dbReference>
<sequence length="337" mass="35924">MSRTVVTSPAIPLTHLSIAHSGPAAAVRLRTGTGWSDWLELNACQNGRDGHPGSTRSSIVVANGATGYEVQVGDGSDATVAELNMVDGARRTIANPETNSLPLSRGGRQPTYLPRSRWGADESLRFADNGSELWPGEFFPVQTLTVHHSGVYEHNEDPDPAATVRAIYYDQCVLQEFGDIGYHLLIDEAGRIYEGRYSDAGSLPVYGPGLGSDGRPLMVNAAHVGGYNAGNIGICLLGRFTSRQPSAAAHRSLVFVLDGLSSTGRLNPTGQTNYVNPVSGVGGRVNVISGHRDWASVGADPTECPGDAFHPYLGKLRQEVAALQSEYPAPPPRRPTR</sequence>
<dbReference type="EMBL" id="JAEVHM010000043">
    <property type="protein sequence ID" value="MBM0232526.1"/>
    <property type="molecule type" value="Genomic_DNA"/>
</dbReference>
<gene>
    <name evidence="3" type="ORF">JNW91_12020</name>
</gene>
<dbReference type="PANTHER" id="PTHR11022">
    <property type="entry name" value="PEPTIDOGLYCAN RECOGNITION PROTEIN"/>
    <property type="match status" value="1"/>
</dbReference>
<proteinExistence type="inferred from homology"/>
<evidence type="ECO:0000313" key="4">
    <source>
        <dbReference type="Proteomes" id="UP000601027"/>
    </source>
</evidence>
<dbReference type="InterPro" id="IPR036505">
    <property type="entry name" value="Amidase/PGRP_sf"/>
</dbReference>
<protein>
    <submittedName>
        <fullName evidence="3">N-acetylmuramoyl-L-alanine amidase</fullName>
    </submittedName>
</protein>